<evidence type="ECO:0000256" key="1">
    <source>
        <dbReference type="SAM" id="MobiDB-lite"/>
    </source>
</evidence>
<feature type="region of interest" description="Disordered" evidence="1">
    <location>
        <begin position="1"/>
        <end position="94"/>
    </location>
</feature>
<feature type="non-terminal residue" evidence="2">
    <location>
        <position position="1"/>
    </location>
</feature>
<organism evidence="2">
    <name type="scientific">Pararge aegeria</name>
    <name type="common">speckled wood butterfly</name>
    <dbReference type="NCBI Taxonomy" id="116150"/>
    <lineage>
        <taxon>Eukaryota</taxon>
        <taxon>Metazoa</taxon>
        <taxon>Ecdysozoa</taxon>
        <taxon>Arthropoda</taxon>
        <taxon>Hexapoda</taxon>
        <taxon>Insecta</taxon>
        <taxon>Pterygota</taxon>
        <taxon>Neoptera</taxon>
        <taxon>Endopterygota</taxon>
        <taxon>Lepidoptera</taxon>
        <taxon>Glossata</taxon>
        <taxon>Ditrysia</taxon>
        <taxon>Papilionoidea</taxon>
        <taxon>Nymphalidae</taxon>
        <taxon>Satyrinae</taxon>
        <taxon>Satyrini</taxon>
        <taxon>Parargina</taxon>
        <taxon>Pararge</taxon>
    </lineage>
</organism>
<dbReference type="EMBL" id="GAIX01012803">
    <property type="protein sequence ID" value="JAA79757.1"/>
    <property type="molecule type" value="Transcribed_RNA"/>
</dbReference>
<proteinExistence type="predicted"/>
<evidence type="ECO:0000313" key="2">
    <source>
        <dbReference type="EMBL" id="JAA79757.1"/>
    </source>
</evidence>
<feature type="compositionally biased region" description="Basic residues" evidence="1">
    <location>
        <begin position="56"/>
        <end position="74"/>
    </location>
</feature>
<feature type="compositionally biased region" description="Low complexity" evidence="1">
    <location>
        <begin position="84"/>
        <end position="94"/>
    </location>
</feature>
<protein>
    <submittedName>
        <fullName evidence="2">EH-domain-containing protein</fullName>
    </submittedName>
</protein>
<dbReference type="AlphaFoldDB" id="S4PT20"/>
<sequence>RGPRVDLQQGEAAVRHGVPVAQPHRRQSHWSRRQDRDGEVQAAQLRAGQDLEAVRHRQGRLPGRGRVRAGHAPHPRQDRRPRPAARAAAAPRAA</sequence>
<accession>S4PT20</accession>
<reference evidence="2" key="1">
    <citation type="journal article" date="2013" name="BMC Genomics">
        <title>Unscrambling butterfly oogenesis.</title>
        <authorList>
            <person name="Carter J.M."/>
            <person name="Baker S.C."/>
            <person name="Pink R."/>
            <person name="Carter D.R."/>
            <person name="Collins A."/>
            <person name="Tomlin J."/>
            <person name="Gibbs M."/>
            <person name="Breuker C.J."/>
        </authorList>
    </citation>
    <scope>NUCLEOTIDE SEQUENCE</scope>
    <source>
        <tissue evidence="2">Ovary</tissue>
    </source>
</reference>
<name>S4PT20_9NEOP</name>
<feature type="non-terminal residue" evidence="2">
    <location>
        <position position="94"/>
    </location>
</feature>
<reference evidence="2" key="2">
    <citation type="submission" date="2013-05" db="EMBL/GenBank/DDBJ databases">
        <authorList>
            <person name="Carter J.-M."/>
            <person name="Baker S.C."/>
            <person name="Pink R."/>
            <person name="Carter D.R.F."/>
            <person name="Collins A."/>
            <person name="Tomlin J."/>
            <person name="Gibbs M."/>
            <person name="Breuker C.J."/>
        </authorList>
    </citation>
    <scope>NUCLEOTIDE SEQUENCE</scope>
    <source>
        <tissue evidence="2">Ovary</tissue>
    </source>
</reference>